<accession>W1NNC6</accession>
<evidence type="ECO:0000313" key="3">
    <source>
        <dbReference type="Proteomes" id="UP000017836"/>
    </source>
</evidence>
<dbReference type="AlphaFoldDB" id="W1NNC6"/>
<proteinExistence type="predicted"/>
<feature type="compositionally biased region" description="Polar residues" evidence="1">
    <location>
        <begin position="126"/>
        <end position="137"/>
    </location>
</feature>
<feature type="compositionally biased region" description="Basic and acidic residues" evidence="1">
    <location>
        <begin position="116"/>
        <end position="125"/>
    </location>
</feature>
<dbReference type="Gramene" id="ERM97232">
    <property type="protein sequence ID" value="ERM97232"/>
    <property type="gene ID" value="AMTR_s00119p00079160"/>
</dbReference>
<dbReference type="HOGENOM" id="CLU_1867898_0_0_1"/>
<dbReference type="EMBL" id="KI396540">
    <property type="protein sequence ID" value="ERM97232.1"/>
    <property type="molecule type" value="Genomic_DNA"/>
</dbReference>
<reference evidence="3" key="1">
    <citation type="journal article" date="2013" name="Science">
        <title>The Amborella genome and the evolution of flowering plants.</title>
        <authorList>
            <consortium name="Amborella Genome Project"/>
        </authorList>
    </citation>
    <scope>NUCLEOTIDE SEQUENCE [LARGE SCALE GENOMIC DNA]</scope>
</reference>
<feature type="region of interest" description="Disordered" evidence="1">
    <location>
        <begin position="1"/>
        <end position="23"/>
    </location>
</feature>
<organism evidence="2 3">
    <name type="scientific">Amborella trichopoda</name>
    <dbReference type="NCBI Taxonomy" id="13333"/>
    <lineage>
        <taxon>Eukaryota</taxon>
        <taxon>Viridiplantae</taxon>
        <taxon>Streptophyta</taxon>
        <taxon>Embryophyta</taxon>
        <taxon>Tracheophyta</taxon>
        <taxon>Spermatophyta</taxon>
        <taxon>Magnoliopsida</taxon>
        <taxon>Amborellales</taxon>
        <taxon>Amborellaceae</taxon>
        <taxon>Amborella</taxon>
    </lineage>
</organism>
<dbReference type="Proteomes" id="UP000017836">
    <property type="component" value="Unassembled WGS sequence"/>
</dbReference>
<feature type="region of interest" description="Disordered" evidence="1">
    <location>
        <begin position="116"/>
        <end position="137"/>
    </location>
</feature>
<evidence type="ECO:0000256" key="1">
    <source>
        <dbReference type="SAM" id="MobiDB-lite"/>
    </source>
</evidence>
<name>W1NNC6_AMBTC</name>
<keyword evidence="3" id="KW-1185">Reference proteome</keyword>
<sequence length="137" mass="15230">MAKTMPFESKGKQPISLLLTRKPESPVQVQSRIVNSSSNEWKKRKLPIKIEITSSGEINSIFSIPKPSLSTKPKPSLSPKPKPFLSIKPKFNVKLNPMLIKIPSLKVSWTSANRLSENKKVKSSETKTIQSKGSSNC</sequence>
<evidence type="ECO:0000313" key="2">
    <source>
        <dbReference type="EMBL" id="ERM97232.1"/>
    </source>
</evidence>
<protein>
    <submittedName>
        <fullName evidence="2">Uncharacterized protein</fullName>
    </submittedName>
</protein>
<gene>
    <name evidence="2" type="ORF">AMTR_s00119p00079160</name>
</gene>